<keyword evidence="2" id="KW-1185">Reference proteome</keyword>
<evidence type="ECO:0008006" key="3">
    <source>
        <dbReference type="Google" id="ProtNLM"/>
    </source>
</evidence>
<dbReference type="RefSeq" id="WP_118149324.1">
    <property type="nucleotide sequence ID" value="NZ_QWEY01000001.1"/>
</dbReference>
<protein>
    <recommendedName>
        <fullName evidence="3">Alpha/beta hydrolase</fullName>
    </recommendedName>
</protein>
<comment type="caution">
    <text evidence="1">The sequence shown here is derived from an EMBL/GenBank/DDBJ whole genome shotgun (WGS) entry which is preliminary data.</text>
</comment>
<dbReference type="EMBL" id="QWEY01000001">
    <property type="protein sequence ID" value="RGP38567.1"/>
    <property type="molecule type" value="Genomic_DNA"/>
</dbReference>
<organism evidence="1 2">
    <name type="scientific">Pseudotabrizicola alkalilacus</name>
    <dbReference type="NCBI Taxonomy" id="2305252"/>
    <lineage>
        <taxon>Bacteria</taxon>
        <taxon>Pseudomonadati</taxon>
        <taxon>Pseudomonadota</taxon>
        <taxon>Alphaproteobacteria</taxon>
        <taxon>Rhodobacterales</taxon>
        <taxon>Paracoccaceae</taxon>
        <taxon>Pseudotabrizicola</taxon>
    </lineage>
</organism>
<reference evidence="1 2" key="1">
    <citation type="submission" date="2018-08" db="EMBL/GenBank/DDBJ databases">
        <title>Flavobacterium tibetense sp. nov., isolated from a wetland YonghuCo on Tibetan Plateau.</title>
        <authorList>
            <person name="Phurbu D."/>
            <person name="Lu H."/>
            <person name="Xing P."/>
        </authorList>
    </citation>
    <scope>NUCLEOTIDE SEQUENCE [LARGE SCALE GENOMIC DNA]</scope>
    <source>
        <strain evidence="1 2">DJC</strain>
    </source>
</reference>
<gene>
    <name evidence="1" type="ORF">D1012_00045</name>
</gene>
<dbReference type="Proteomes" id="UP000284547">
    <property type="component" value="Unassembled WGS sequence"/>
</dbReference>
<evidence type="ECO:0000313" key="2">
    <source>
        <dbReference type="Proteomes" id="UP000284547"/>
    </source>
</evidence>
<dbReference type="OrthoDB" id="7821637at2"/>
<dbReference type="SUPFAM" id="SSF53474">
    <property type="entry name" value="alpha/beta-Hydrolases"/>
    <property type="match status" value="1"/>
</dbReference>
<sequence>MRVIPDIPYGPLPHQALDLALPDLPRAVVVYAHGGGFAKGSRKEETFADLVARLCPLGIAVASVSYRLGGGLVDMEPSDRPAMRRMVAASAAAGLRLNARLYGPAFAMALFDLGRAVSALKSGALVSALTGLPVTLLGMSAGGIAALSLAHPPKVWAGRLTRPDAVLAVSAAMVQPWRLRPGGPPCVMLHGGIDRIIPPDDARLAARVAQEMGADLRVMFTETSGHVPQLTRLLHGTAPDGRPALSLLTDLVARTLL</sequence>
<dbReference type="Gene3D" id="3.40.50.1820">
    <property type="entry name" value="alpha/beta hydrolase"/>
    <property type="match status" value="1"/>
</dbReference>
<proteinExistence type="predicted"/>
<dbReference type="AlphaFoldDB" id="A0A411Z6B5"/>
<name>A0A411Z6B5_9RHOB</name>
<dbReference type="InterPro" id="IPR029058">
    <property type="entry name" value="AB_hydrolase_fold"/>
</dbReference>
<evidence type="ECO:0000313" key="1">
    <source>
        <dbReference type="EMBL" id="RGP38567.1"/>
    </source>
</evidence>
<accession>A0A411Z6B5</accession>